<keyword evidence="3" id="KW-1185">Reference proteome</keyword>
<protein>
    <submittedName>
        <fullName evidence="2">Uncharacterized protein</fullName>
    </submittedName>
</protein>
<reference evidence="2" key="2">
    <citation type="submission" date="2020-09" db="EMBL/GenBank/DDBJ databases">
        <authorList>
            <person name="Sun Q."/>
            <person name="Zhou Y."/>
        </authorList>
    </citation>
    <scope>NUCLEOTIDE SEQUENCE</scope>
    <source>
        <strain evidence="2">CGMCC 1.15448</strain>
    </source>
</reference>
<dbReference type="Proteomes" id="UP000607559">
    <property type="component" value="Unassembled WGS sequence"/>
</dbReference>
<evidence type="ECO:0000313" key="2">
    <source>
        <dbReference type="EMBL" id="GGA92316.1"/>
    </source>
</evidence>
<dbReference type="AlphaFoldDB" id="A0A8J2UBH8"/>
<dbReference type="PROSITE" id="PS51257">
    <property type="entry name" value="PROKAR_LIPOPROTEIN"/>
    <property type="match status" value="1"/>
</dbReference>
<feature type="signal peptide" evidence="1">
    <location>
        <begin position="1"/>
        <end position="19"/>
    </location>
</feature>
<sequence>MKRSLTFILIAVVSVLAVACHKNSSGPSAGYGPNSLFPLTAGDTWYYTDSSFNDTAFAGAYKDTMVATKNTYQDPSTGTIFLGVNNPNGWFVGSYIAVDPANTAVYEVDSPAFSPYTFFQTVSQDGQVGTGSDYSNPTCVVTSVQYGYANPVSVYGYQCYRNAEVITDCHSITLEEVDTYLSPGVGVVRIVDYKTDTVGGANIFYEDYSQTLTGKSLH</sequence>
<dbReference type="RefSeq" id="WP_188930023.1">
    <property type="nucleotide sequence ID" value="NZ_BMJC01000001.1"/>
</dbReference>
<evidence type="ECO:0000256" key="1">
    <source>
        <dbReference type="SAM" id="SignalP"/>
    </source>
</evidence>
<feature type="chain" id="PRO_5035257729" evidence="1">
    <location>
        <begin position="20"/>
        <end position="218"/>
    </location>
</feature>
<dbReference type="EMBL" id="BMJC01000001">
    <property type="protein sequence ID" value="GGA92316.1"/>
    <property type="molecule type" value="Genomic_DNA"/>
</dbReference>
<name>A0A8J2UBH8_9BACT</name>
<gene>
    <name evidence="2" type="ORF">GCM10011511_14640</name>
</gene>
<evidence type="ECO:0000313" key="3">
    <source>
        <dbReference type="Proteomes" id="UP000607559"/>
    </source>
</evidence>
<reference evidence="2" key="1">
    <citation type="journal article" date="2014" name="Int. J. Syst. Evol. Microbiol.">
        <title>Complete genome sequence of Corynebacterium casei LMG S-19264T (=DSM 44701T), isolated from a smear-ripened cheese.</title>
        <authorList>
            <consortium name="US DOE Joint Genome Institute (JGI-PGF)"/>
            <person name="Walter F."/>
            <person name="Albersmeier A."/>
            <person name="Kalinowski J."/>
            <person name="Ruckert C."/>
        </authorList>
    </citation>
    <scope>NUCLEOTIDE SEQUENCE</scope>
    <source>
        <strain evidence="2">CGMCC 1.15448</strain>
    </source>
</reference>
<accession>A0A8J2UBH8</accession>
<keyword evidence="1" id="KW-0732">Signal</keyword>
<organism evidence="2 3">
    <name type="scientific">Puia dinghuensis</name>
    <dbReference type="NCBI Taxonomy" id="1792502"/>
    <lineage>
        <taxon>Bacteria</taxon>
        <taxon>Pseudomonadati</taxon>
        <taxon>Bacteroidota</taxon>
        <taxon>Chitinophagia</taxon>
        <taxon>Chitinophagales</taxon>
        <taxon>Chitinophagaceae</taxon>
        <taxon>Puia</taxon>
    </lineage>
</organism>
<proteinExistence type="predicted"/>
<comment type="caution">
    <text evidence="2">The sequence shown here is derived from an EMBL/GenBank/DDBJ whole genome shotgun (WGS) entry which is preliminary data.</text>
</comment>